<dbReference type="EMBL" id="JAAVLX010000010">
    <property type="protein sequence ID" value="NOJ43338.1"/>
    <property type="molecule type" value="Genomic_DNA"/>
</dbReference>
<dbReference type="Proteomes" id="UP000544122">
    <property type="component" value="Unassembled WGS sequence"/>
</dbReference>
<evidence type="ECO:0000313" key="1">
    <source>
        <dbReference type="EMBL" id="NOJ43338.1"/>
    </source>
</evidence>
<organism evidence="1 2">
    <name type="scientific">Bradyrhizobium australiense</name>
    <dbReference type="NCBI Taxonomy" id="2721161"/>
    <lineage>
        <taxon>Bacteria</taxon>
        <taxon>Pseudomonadati</taxon>
        <taxon>Pseudomonadota</taxon>
        <taxon>Alphaproteobacteria</taxon>
        <taxon>Hyphomicrobiales</taxon>
        <taxon>Nitrobacteraceae</taxon>
        <taxon>Bradyrhizobium</taxon>
    </lineage>
</organism>
<dbReference type="AlphaFoldDB" id="A0A7Y4GWP5"/>
<accession>A0A7Y4GWP5</accession>
<keyword evidence="2" id="KW-1185">Reference proteome</keyword>
<protein>
    <submittedName>
        <fullName evidence="1">Uncharacterized protein</fullName>
    </submittedName>
</protein>
<comment type="caution">
    <text evidence="1">The sequence shown here is derived from an EMBL/GenBank/DDBJ whole genome shotgun (WGS) entry which is preliminary data.</text>
</comment>
<dbReference type="RefSeq" id="WP_171582553.1">
    <property type="nucleotide sequence ID" value="NZ_JAAVLX010000010.1"/>
</dbReference>
<reference evidence="1 2" key="1">
    <citation type="submission" date="2020-03" db="EMBL/GenBank/DDBJ databases">
        <title>Bradyrhizobium diversity isolated from nodules of Indigofera sp.</title>
        <authorList>
            <person name="Klepa M."/>
            <person name="Helene L."/>
            <person name="Hungria M."/>
        </authorList>
    </citation>
    <scope>NUCLEOTIDE SEQUENCE [LARGE SCALE GENOMIC DNA]</scope>
    <source>
        <strain evidence="1 2">WSM 1791</strain>
    </source>
</reference>
<gene>
    <name evidence="1" type="ORF">HCN58_27875</name>
</gene>
<evidence type="ECO:0000313" key="2">
    <source>
        <dbReference type="Proteomes" id="UP000544122"/>
    </source>
</evidence>
<proteinExistence type="predicted"/>
<name>A0A7Y4GWP5_9BRAD</name>
<sequence length="60" mass="6617">MFRDYRCLVLEDCTAEPIGEGLPRSNHETSLLAIQILFGWISESAKLVAALVTNLAAVRI</sequence>